<accession>A0A3A3YVS6</accession>
<dbReference type="InterPro" id="IPR018711">
    <property type="entry name" value="NAGPA"/>
</dbReference>
<organism evidence="3 4">
    <name type="scientific">Vallicoccus soli</name>
    <dbReference type="NCBI Taxonomy" id="2339232"/>
    <lineage>
        <taxon>Bacteria</taxon>
        <taxon>Bacillati</taxon>
        <taxon>Actinomycetota</taxon>
        <taxon>Actinomycetes</taxon>
        <taxon>Motilibacterales</taxon>
        <taxon>Vallicoccaceae</taxon>
        <taxon>Vallicoccus</taxon>
    </lineage>
</organism>
<feature type="signal peptide" evidence="1">
    <location>
        <begin position="1"/>
        <end position="27"/>
    </location>
</feature>
<dbReference type="PROSITE" id="PS51724">
    <property type="entry name" value="SPOR"/>
    <property type="match status" value="1"/>
</dbReference>
<dbReference type="SUPFAM" id="SSF110997">
    <property type="entry name" value="Sporulation related repeat"/>
    <property type="match status" value="1"/>
</dbReference>
<dbReference type="InterPro" id="IPR036680">
    <property type="entry name" value="SPOR-like_sf"/>
</dbReference>
<dbReference type="GO" id="GO:0016798">
    <property type="term" value="F:hydrolase activity, acting on glycosyl bonds"/>
    <property type="evidence" value="ECO:0007669"/>
    <property type="project" value="UniProtKB-KW"/>
</dbReference>
<protein>
    <submittedName>
        <fullName evidence="3">Phosphodiester glycosidase family protein</fullName>
    </submittedName>
</protein>
<keyword evidence="4" id="KW-1185">Reference proteome</keyword>
<dbReference type="InterPro" id="IPR007730">
    <property type="entry name" value="SPOR-like_dom"/>
</dbReference>
<feature type="chain" id="PRO_5039076453" evidence="1">
    <location>
        <begin position="28"/>
        <end position="562"/>
    </location>
</feature>
<dbReference type="RefSeq" id="WP_119950979.1">
    <property type="nucleotide sequence ID" value="NZ_QZEZ01000006.1"/>
</dbReference>
<proteinExistence type="predicted"/>
<dbReference type="OrthoDB" id="9809781at2"/>
<keyword evidence="3" id="KW-0326">Glycosidase</keyword>
<keyword evidence="3" id="KW-0378">Hydrolase</keyword>
<evidence type="ECO:0000313" key="4">
    <source>
        <dbReference type="Proteomes" id="UP000265614"/>
    </source>
</evidence>
<comment type="caution">
    <text evidence="3">The sequence shown here is derived from an EMBL/GenBank/DDBJ whole genome shotgun (WGS) entry which is preliminary data.</text>
</comment>
<name>A0A3A3YVS6_9ACTN</name>
<dbReference type="EMBL" id="QZEZ01000006">
    <property type="protein sequence ID" value="RJK94797.1"/>
    <property type="molecule type" value="Genomic_DNA"/>
</dbReference>
<feature type="domain" description="SPOR" evidence="2">
    <location>
        <begin position="105"/>
        <end position="192"/>
    </location>
</feature>
<dbReference type="Pfam" id="PF05036">
    <property type="entry name" value="SPOR"/>
    <property type="match status" value="1"/>
</dbReference>
<evidence type="ECO:0000259" key="2">
    <source>
        <dbReference type="PROSITE" id="PS51724"/>
    </source>
</evidence>
<gene>
    <name evidence="3" type="ORF">D5H78_13330</name>
</gene>
<reference evidence="3 4" key="1">
    <citation type="submission" date="2018-09" db="EMBL/GenBank/DDBJ databases">
        <title>YIM 75000 draft genome.</title>
        <authorList>
            <person name="Tang S."/>
            <person name="Feng Y."/>
        </authorList>
    </citation>
    <scope>NUCLEOTIDE SEQUENCE [LARGE SCALE GENOMIC DNA]</scope>
    <source>
        <strain evidence="3 4">YIM 75000</strain>
    </source>
</reference>
<dbReference type="GO" id="GO:0042834">
    <property type="term" value="F:peptidoglycan binding"/>
    <property type="evidence" value="ECO:0007669"/>
    <property type="project" value="InterPro"/>
</dbReference>
<keyword evidence="1" id="KW-0732">Signal</keyword>
<sequence>MTASSPRPRTAAAAALAALVCAAAAGAAPAAAGPTAAPAAVRPVEGADGGAVAGAQAAPPLPLGPAALREVRTSQRLQPGVVRTSVVRGAPDPSLRWTVEVAVPDAASPDPDAPATAIAPRDDARATAARLRAAGLDARAERVVRPATADTPGGTLGWRVRVGATRDRAAADALAAAVAAAGARGSVVWTGWDGDRGDRGPWRLEVLTVDPRTFRGSLTATYGPDLERRETTSDLARSAGATAAVNGGFFVLDPAAGAPGDPAGVGAYGRGLVSEPVGERPALVLREDARRTAVERLGWRGSVQGPGGRALRLDGVDRVPGLVRNCGGLDDLPTTAPLHDGTCTDADEVVAFTAAFGATTPGGPGVEVVLDRRGRVRAVLAERGTALRPGWTSLQGTGASAAALRGLARPGAALRLRTLLRDDDGKRFPLQPGTSVVNGGPELVRDGRLHVTPARDGMERPDDPSFAYGWAVKRNPRTFAGVDRQGRTVLVTADGRSTGSLGLSLTETARVARALGLVDAVNLDGGGSTTAVVRGEVVNRPSDAAGERPVGDAVLVLPRRRG</sequence>
<dbReference type="PANTHER" id="PTHR40446:SF2">
    <property type="entry name" value="N-ACETYLGLUCOSAMINE-1-PHOSPHODIESTER ALPHA-N-ACETYLGLUCOSAMINIDASE"/>
    <property type="match status" value="1"/>
</dbReference>
<evidence type="ECO:0000256" key="1">
    <source>
        <dbReference type="SAM" id="SignalP"/>
    </source>
</evidence>
<dbReference type="PANTHER" id="PTHR40446">
    <property type="entry name" value="N-ACETYLGLUCOSAMINE-1-PHOSPHODIESTER ALPHA-N-ACETYLGLUCOSAMINIDASE"/>
    <property type="match status" value="1"/>
</dbReference>
<dbReference type="Proteomes" id="UP000265614">
    <property type="component" value="Unassembled WGS sequence"/>
</dbReference>
<dbReference type="AlphaFoldDB" id="A0A3A3YVS6"/>
<dbReference type="Pfam" id="PF09992">
    <property type="entry name" value="NAGPA"/>
    <property type="match status" value="1"/>
</dbReference>
<dbReference type="Gene3D" id="3.30.70.1070">
    <property type="entry name" value="Sporulation related repeat"/>
    <property type="match status" value="1"/>
</dbReference>
<evidence type="ECO:0000313" key="3">
    <source>
        <dbReference type="EMBL" id="RJK94797.1"/>
    </source>
</evidence>